<evidence type="ECO:0000313" key="2">
    <source>
        <dbReference type="Proteomes" id="UP000075902"/>
    </source>
</evidence>
<accession>A0A182U544</accession>
<organism evidence="1 2">
    <name type="scientific">Anopheles melas</name>
    <dbReference type="NCBI Taxonomy" id="34690"/>
    <lineage>
        <taxon>Eukaryota</taxon>
        <taxon>Metazoa</taxon>
        <taxon>Ecdysozoa</taxon>
        <taxon>Arthropoda</taxon>
        <taxon>Hexapoda</taxon>
        <taxon>Insecta</taxon>
        <taxon>Pterygota</taxon>
        <taxon>Neoptera</taxon>
        <taxon>Endopterygota</taxon>
        <taxon>Diptera</taxon>
        <taxon>Nematocera</taxon>
        <taxon>Culicoidea</taxon>
        <taxon>Culicidae</taxon>
        <taxon>Anophelinae</taxon>
        <taxon>Anopheles</taxon>
    </lineage>
</organism>
<reference evidence="2" key="1">
    <citation type="submission" date="2014-01" db="EMBL/GenBank/DDBJ databases">
        <title>The Genome Sequence of Anopheles melas CM1001059_A (V2).</title>
        <authorList>
            <consortium name="The Broad Institute Genomics Platform"/>
            <person name="Neafsey D.E."/>
            <person name="Besansky N."/>
            <person name="Howell P."/>
            <person name="Walton C."/>
            <person name="Young S.K."/>
            <person name="Zeng Q."/>
            <person name="Gargeya S."/>
            <person name="Fitzgerald M."/>
            <person name="Haas B."/>
            <person name="Abouelleil A."/>
            <person name="Allen A.W."/>
            <person name="Alvarado L."/>
            <person name="Arachchi H.M."/>
            <person name="Berlin A.M."/>
            <person name="Chapman S.B."/>
            <person name="Gainer-Dewar J."/>
            <person name="Goldberg J."/>
            <person name="Griggs A."/>
            <person name="Gujja S."/>
            <person name="Hansen M."/>
            <person name="Howarth C."/>
            <person name="Imamovic A."/>
            <person name="Ireland A."/>
            <person name="Larimer J."/>
            <person name="McCowan C."/>
            <person name="Murphy C."/>
            <person name="Pearson M."/>
            <person name="Poon T.W."/>
            <person name="Priest M."/>
            <person name="Roberts A."/>
            <person name="Saif S."/>
            <person name="Shea T."/>
            <person name="Sisk P."/>
            <person name="Sykes S."/>
            <person name="Wortman J."/>
            <person name="Nusbaum C."/>
            <person name="Birren B."/>
        </authorList>
    </citation>
    <scope>NUCLEOTIDE SEQUENCE [LARGE SCALE GENOMIC DNA]</scope>
    <source>
        <strain evidence="2">CM1001059</strain>
    </source>
</reference>
<evidence type="ECO:0000313" key="1">
    <source>
        <dbReference type="EnsemblMetazoa" id="AMEC014056-PA"/>
    </source>
</evidence>
<keyword evidence="2" id="KW-1185">Reference proteome</keyword>
<dbReference type="AlphaFoldDB" id="A0A182U544"/>
<name>A0A182U544_9DIPT</name>
<reference evidence="1" key="2">
    <citation type="submission" date="2020-05" db="UniProtKB">
        <authorList>
            <consortium name="EnsemblMetazoa"/>
        </authorList>
    </citation>
    <scope>IDENTIFICATION</scope>
    <source>
        <strain evidence="1">CM1001059</strain>
    </source>
</reference>
<dbReference type="VEuPathDB" id="VectorBase:AMEC014056"/>
<sequence length="125" mass="13370">MSSQLEDLVAVELDGEAEDVSELDPPLPPAPFVCRTETDDFIVLMHGSDEEAIDVAAALIGDMEKVELVAGGGTTGGATVTSATLPGTASLWASLPRRSRSNFLPILRPHVNTGKRKKRKRKEIC</sequence>
<dbReference type="Proteomes" id="UP000075902">
    <property type="component" value="Unassembled WGS sequence"/>
</dbReference>
<dbReference type="EnsemblMetazoa" id="AMEC014056-RA">
    <property type="protein sequence ID" value="AMEC014056-PA"/>
    <property type="gene ID" value="AMEC014056"/>
</dbReference>
<protein>
    <submittedName>
        <fullName evidence="1">Uncharacterized protein</fullName>
    </submittedName>
</protein>
<proteinExistence type="predicted"/>